<accession>A0AAV5SML1</accession>
<reference evidence="1" key="1">
    <citation type="submission" date="2023-10" db="EMBL/GenBank/DDBJ databases">
        <title>Genome assembly of Pristionchus species.</title>
        <authorList>
            <person name="Yoshida K."/>
            <person name="Sommer R.J."/>
        </authorList>
    </citation>
    <scope>NUCLEOTIDE SEQUENCE</scope>
    <source>
        <strain evidence="1">RS0144</strain>
    </source>
</reference>
<keyword evidence="2" id="KW-1185">Reference proteome</keyword>
<evidence type="ECO:0000313" key="1">
    <source>
        <dbReference type="EMBL" id="GMS83348.1"/>
    </source>
</evidence>
<proteinExistence type="predicted"/>
<organism evidence="1 2">
    <name type="scientific">Pristionchus entomophagus</name>
    <dbReference type="NCBI Taxonomy" id="358040"/>
    <lineage>
        <taxon>Eukaryota</taxon>
        <taxon>Metazoa</taxon>
        <taxon>Ecdysozoa</taxon>
        <taxon>Nematoda</taxon>
        <taxon>Chromadorea</taxon>
        <taxon>Rhabditida</taxon>
        <taxon>Rhabditina</taxon>
        <taxon>Diplogasteromorpha</taxon>
        <taxon>Diplogasteroidea</taxon>
        <taxon>Neodiplogasteridae</taxon>
        <taxon>Pristionchus</taxon>
    </lineage>
</organism>
<feature type="non-terminal residue" evidence="1">
    <location>
        <position position="1"/>
    </location>
</feature>
<name>A0AAV5SML1_9BILA</name>
<dbReference type="EMBL" id="BTSX01000002">
    <property type="protein sequence ID" value="GMS83348.1"/>
    <property type="molecule type" value="Genomic_DNA"/>
</dbReference>
<evidence type="ECO:0000313" key="2">
    <source>
        <dbReference type="Proteomes" id="UP001432027"/>
    </source>
</evidence>
<gene>
    <name evidence="1" type="ORF">PENTCL1PPCAC_5523</name>
</gene>
<comment type="caution">
    <text evidence="1">The sequence shown here is derived from an EMBL/GenBank/DDBJ whole genome shotgun (WGS) entry which is preliminary data.</text>
</comment>
<protein>
    <submittedName>
        <fullName evidence="1">Uncharacterized protein</fullName>
    </submittedName>
</protein>
<dbReference type="AlphaFoldDB" id="A0AAV5SML1"/>
<sequence>FKCSDPLTNRNSRISRPLAYLFSVDGKVDNHPWTSSGDHLLYLRSRGFLQLETESRCSTIHNGMIKSV</sequence>
<dbReference type="Proteomes" id="UP001432027">
    <property type="component" value="Unassembled WGS sequence"/>
</dbReference>